<dbReference type="SUPFAM" id="SSF57850">
    <property type="entry name" value="RING/U-box"/>
    <property type="match status" value="1"/>
</dbReference>
<dbReference type="InterPro" id="IPR020892">
    <property type="entry name" value="Cyclophilin-type_PPIase_CS"/>
</dbReference>
<dbReference type="Gene3D" id="3.30.40.10">
    <property type="entry name" value="Zinc/RING finger domain, C3HC4 (zinc finger)"/>
    <property type="match status" value="1"/>
</dbReference>
<evidence type="ECO:0000313" key="15">
    <source>
        <dbReference type="Proteomes" id="UP001151699"/>
    </source>
</evidence>
<evidence type="ECO:0000256" key="9">
    <source>
        <dbReference type="ARBA" id="ARBA00023235"/>
    </source>
</evidence>
<feature type="domain" description="U-box" evidence="13">
    <location>
        <begin position="38"/>
        <end position="111"/>
    </location>
</feature>
<evidence type="ECO:0000256" key="10">
    <source>
        <dbReference type="ARBA" id="ARBA00023242"/>
    </source>
</evidence>
<dbReference type="InterPro" id="IPR026951">
    <property type="entry name" value="PPIL2_U-box_dom"/>
</dbReference>
<dbReference type="SUPFAM" id="SSF50891">
    <property type="entry name" value="Cyclophilin-like"/>
    <property type="match status" value="1"/>
</dbReference>
<comment type="catalytic activity">
    <reaction evidence="1">
        <text>S-ubiquitinyl-[E2 ubiquitin-conjugating enzyme]-L-cysteine + [acceptor protein]-L-lysine = [E2 ubiquitin-conjugating enzyme]-L-cysteine + N(6)-ubiquitinyl-[acceptor protein]-L-lysine.</text>
        <dbReference type="EC" id="2.3.2.27"/>
    </reaction>
</comment>
<dbReference type="FunFam" id="3.30.40.10:FF:000079">
    <property type="entry name" value="Peptidyl-prolyl cis-trans isomerase 2"/>
    <property type="match status" value="1"/>
</dbReference>
<keyword evidence="6" id="KW-0808">Transferase</keyword>
<dbReference type="InterPro" id="IPR029000">
    <property type="entry name" value="Cyclophilin-like_dom_sf"/>
</dbReference>
<dbReference type="CDD" id="cd16663">
    <property type="entry name" value="RING-Ubox_PPIL2"/>
    <property type="match status" value="1"/>
</dbReference>
<sequence length="513" mass="59012">MGKRQHQKDKMYLTYTEWSQFYGGKKTESSENEHIKFKRLPFFHCTITMAPLENPYCDTDGNIFELEAILAFLKKYKINPITGKPLAIKDLIKLNFYKNSEDEYHCPSLFKPFTKNSHVVAIATTGNVFSYEAVDQLNIKTKNWRDLVNDVAFTRKDIITIQDPTMLEKFNISTFHHIKKRLRVETEEEKLEKKDPQGRLKTVSAEAKDILQQLEKDYKPAAKEATTPKETADKFNTAHYSTGAVAASFTSTAMVPVFNLEAAIFSDHELRYERVKKKGYVQLVTTHGPLNIELFCNLVPKTCENFLRHCQNGYYNGTLFHRSVKNFMIQGGDPKGTGKGGESIWGKEFEDEIKPQLSHSGRGIVSMANSGPNTNGSQFFITYRSCRRLDGNHTIFGKLVGGLDSLNEMEKIEVDKNDRPIENIQITKVNVFVDPFVEADKQLAKEREEEIKRQRKAKKRERKSQPLKVYRDGIGKYLDNGRKTTNENLEGMTAAKRQKRSDATYKFQDFRSW</sequence>
<dbReference type="OrthoDB" id="30774at2759"/>
<comment type="similarity">
    <text evidence="5">Belongs to the cyclophilin-type PPIase family. PPIL2 subfamily.</text>
</comment>
<dbReference type="InterPro" id="IPR003613">
    <property type="entry name" value="Ubox_domain"/>
</dbReference>
<dbReference type="FunFam" id="2.40.100.10:FF:000014">
    <property type="entry name" value="Peptidyl-prolyl cis-trans isomerase cyp65"/>
    <property type="match status" value="1"/>
</dbReference>
<keyword evidence="10" id="KW-0539">Nucleus</keyword>
<name>A0A9Q0RVK7_9DIPT</name>
<evidence type="ECO:0000256" key="11">
    <source>
        <dbReference type="SAM" id="MobiDB-lite"/>
    </source>
</evidence>
<dbReference type="PROSITE" id="PS50072">
    <property type="entry name" value="CSA_PPIASE_2"/>
    <property type="match status" value="1"/>
</dbReference>
<feature type="domain" description="PPIase cyclophilin-type" evidence="12">
    <location>
        <begin position="288"/>
        <end position="431"/>
    </location>
</feature>
<dbReference type="PROSITE" id="PS00170">
    <property type="entry name" value="CSA_PPIASE_1"/>
    <property type="match status" value="1"/>
</dbReference>
<evidence type="ECO:0000259" key="12">
    <source>
        <dbReference type="PROSITE" id="PS50072"/>
    </source>
</evidence>
<evidence type="ECO:0000313" key="14">
    <source>
        <dbReference type="EMBL" id="KAJ6633587.1"/>
    </source>
</evidence>
<evidence type="ECO:0000256" key="7">
    <source>
        <dbReference type="ARBA" id="ARBA00022786"/>
    </source>
</evidence>
<dbReference type="GO" id="GO:0006457">
    <property type="term" value="P:protein folding"/>
    <property type="evidence" value="ECO:0007669"/>
    <property type="project" value="InterPro"/>
</dbReference>
<reference evidence="14" key="1">
    <citation type="submission" date="2022-07" db="EMBL/GenBank/DDBJ databases">
        <authorList>
            <person name="Trinca V."/>
            <person name="Uliana J.V.C."/>
            <person name="Torres T.T."/>
            <person name="Ward R.J."/>
            <person name="Monesi N."/>
        </authorList>
    </citation>
    <scope>NUCLEOTIDE SEQUENCE</scope>
    <source>
        <strain evidence="14">HSMRA1968</strain>
        <tissue evidence="14">Whole embryos</tissue>
    </source>
</reference>
<accession>A0A9Q0RVK7</accession>
<dbReference type="CDD" id="cd01923">
    <property type="entry name" value="cyclophilin_RING"/>
    <property type="match status" value="1"/>
</dbReference>
<dbReference type="PROSITE" id="PS51698">
    <property type="entry name" value="U_BOX"/>
    <property type="match status" value="1"/>
</dbReference>
<dbReference type="EMBL" id="WJQU01001877">
    <property type="protein sequence ID" value="KAJ6633587.1"/>
    <property type="molecule type" value="Genomic_DNA"/>
</dbReference>
<feature type="compositionally biased region" description="Basic and acidic residues" evidence="11">
    <location>
        <begin position="476"/>
        <end position="485"/>
    </location>
</feature>
<comment type="catalytic activity">
    <reaction evidence="2">
        <text>[protein]-peptidylproline (omega=180) = [protein]-peptidylproline (omega=0)</text>
        <dbReference type="Rhea" id="RHEA:16237"/>
        <dbReference type="Rhea" id="RHEA-COMP:10747"/>
        <dbReference type="Rhea" id="RHEA-COMP:10748"/>
        <dbReference type="ChEBI" id="CHEBI:83833"/>
        <dbReference type="ChEBI" id="CHEBI:83834"/>
        <dbReference type="EC" id="5.2.1.8"/>
    </reaction>
</comment>
<keyword evidence="9" id="KW-0413">Isomerase</keyword>
<dbReference type="GO" id="GO:0071013">
    <property type="term" value="C:catalytic step 2 spliceosome"/>
    <property type="evidence" value="ECO:0007669"/>
    <property type="project" value="TreeGrafter"/>
</dbReference>
<evidence type="ECO:0000256" key="3">
    <source>
        <dbReference type="ARBA" id="ARBA00003697"/>
    </source>
</evidence>
<evidence type="ECO:0000259" key="13">
    <source>
        <dbReference type="PROSITE" id="PS51698"/>
    </source>
</evidence>
<protein>
    <submittedName>
        <fullName evidence="14">RING-type E3 ubiquitin-protein ligase PPIL2</fullName>
    </submittedName>
</protein>
<dbReference type="PRINTS" id="PR00153">
    <property type="entry name" value="CSAPPISMRASE"/>
</dbReference>
<keyword evidence="15" id="KW-1185">Reference proteome</keyword>
<dbReference type="InterPro" id="IPR044666">
    <property type="entry name" value="Cyclophilin_A-like"/>
</dbReference>
<comment type="subcellular location">
    <subcellularLocation>
        <location evidence="4">Nucleus</location>
    </subcellularLocation>
</comment>
<dbReference type="Gene3D" id="2.40.100.10">
    <property type="entry name" value="Cyclophilin-like"/>
    <property type="match status" value="1"/>
</dbReference>
<dbReference type="AlphaFoldDB" id="A0A9Q0RVK7"/>
<dbReference type="GO" id="GO:0061630">
    <property type="term" value="F:ubiquitin protein ligase activity"/>
    <property type="evidence" value="ECO:0007669"/>
    <property type="project" value="UniProtKB-EC"/>
</dbReference>
<comment type="caution">
    <text evidence="14">The sequence shown here is derived from an EMBL/GenBank/DDBJ whole genome shotgun (WGS) entry which is preliminary data.</text>
</comment>
<dbReference type="Pfam" id="PF00160">
    <property type="entry name" value="Pro_isomerase"/>
    <property type="match status" value="1"/>
</dbReference>
<dbReference type="Proteomes" id="UP001151699">
    <property type="component" value="Unassembled WGS sequence"/>
</dbReference>
<evidence type="ECO:0000256" key="8">
    <source>
        <dbReference type="ARBA" id="ARBA00023110"/>
    </source>
</evidence>
<dbReference type="GO" id="GO:0000209">
    <property type="term" value="P:protein polyubiquitination"/>
    <property type="evidence" value="ECO:0007669"/>
    <property type="project" value="TreeGrafter"/>
</dbReference>
<organism evidence="14 15">
    <name type="scientific">Pseudolycoriella hygida</name>
    <dbReference type="NCBI Taxonomy" id="35572"/>
    <lineage>
        <taxon>Eukaryota</taxon>
        <taxon>Metazoa</taxon>
        <taxon>Ecdysozoa</taxon>
        <taxon>Arthropoda</taxon>
        <taxon>Hexapoda</taxon>
        <taxon>Insecta</taxon>
        <taxon>Pterygota</taxon>
        <taxon>Neoptera</taxon>
        <taxon>Endopterygota</taxon>
        <taxon>Diptera</taxon>
        <taxon>Nematocera</taxon>
        <taxon>Sciaroidea</taxon>
        <taxon>Sciaridae</taxon>
        <taxon>Pseudolycoriella</taxon>
    </lineage>
</organism>
<evidence type="ECO:0000256" key="1">
    <source>
        <dbReference type="ARBA" id="ARBA00000900"/>
    </source>
</evidence>
<dbReference type="InterPro" id="IPR002130">
    <property type="entry name" value="Cyclophilin-type_PPIase_dom"/>
</dbReference>
<evidence type="ECO:0000256" key="4">
    <source>
        <dbReference type="ARBA" id="ARBA00004123"/>
    </source>
</evidence>
<evidence type="ECO:0000256" key="5">
    <source>
        <dbReference type="ARBA" id="ARBA00007930"/>
    </source>
</evidence>
<proteinExistence type="inferred from homology"/>
<feature type="region of interest" description="Disordered" evidence="11">
    <location>
        <begin position="476"/>
        <end position="501"/>
    </location>
</feature>
<evidence type="ECO:0000256" key="2">
    <source>
        <dbReference type="ARBA" id="ARBA00000971"/>
    </source>
</evidence>
<dbReference type="Pfam" id="PF04641">
    <property type="entry name" value="Rtf2"/>
    <property type="match status" value="1"/>
</dbReference>
<dbReference type="InterPro" id="IPR013083">
    <property type="entry name" value="Znf_RING/FYVE/PHD"/>
</dbReference>
<comment type="function">
    <text evidence="3">May catalyze the cis-trans isomerization of proline imidic peptide bonds in oligopeptides thereby assisting the folding of proteins. May also function as a chaperone, playing a role in intracellular transport of proteins. May also have a protein ubiquitin ligase activity acting as an E3 ubiquitin protein ligase or as a ubiquitin-ubiquitin ligase promoting elongation of ubiquitin chains on proteins.</text>
</comment>
<keyword evidence="7" id="KW-0833">Ubl conjugation pathway</keyword>
<dbReference type="PANTHER" id="PTHR45625">
    <property type="entry name" value="PEPTIDYL-PROLYL CIS-TRANS ISOMERASE-RELATED"/>
    <property type="match status" value="1"/>
</dbReference>
<dbReference type="GO" id="GO:0003755">
    <property type="term" value="F:peptidyl-prolyl cis-trans isomerase activity"/>
    <property type="evidence" value="ECO:0007669"/>
    <property type="project" value="UniProtKB-KW"/>
</dbReference>
<keyword evidence="8" id="KW-0697">Rotamase</keyword>
<dbReference type="SMART" id="SM00504">
    <property type="entry name" value="Ubox"/>
    <property type="match status" value="1"/>
</dbReference>
<evidence type="ECO:0000256" key="6">
    <source>
        <dbReference type="ARBA" id="ARBA00022679"/>
    </source>
</evidence>
<gene>
    <name evidence="14" type="primary">PPIL2</name>
    <name evidence="14" type="ORF">Bhyg_16255</name>
</gene>
<dbReference type="PANTHER" id="PTHR45625:SF1">
    <property type="entry name" value="RING-TYPE E3 UBIQUITIN-PROTEIN LIGASE PPIL2"/>
    <property type="match status" value="1"/>
</dbReference>